<feature type="transmembrane region" description="Helical" evidence="1">
    <location>
        <begin position="6"/>
        <end position="25"/>
    </location>
</feature>
<dbReference type="Gramene" id="TKW33904">
    <property type="protein sequence ID" value="TKW33904"/>
    <property type="gene ID" value="SEVIR_2G269575v2"/>
</dbReference>
<proteinExistence type="predicted"/>
<accession>A0A4U6VXU2</accession>
<evidence type="ECO:0000256" key="1">
    <source>
        <dbReference type="SAM" id="Phobius"/>
    </source>
</evidence>
<gene>
    <name evidence="2" type="ORF">SEVIR_2G269575v2</name>
</gene>
<dbReference type="EMBL" id="CM016553">
    <property type="protein sequence ID" value="TKW33904.1"/>
    <property type="molecule type" value="Genomic_DNA"/>
</dbReference>
<keyword evidence="3" id="KW-1185">Reference proteome</keyword>
<organism evidence="2 3">
    <name type="scientific">Setaria viridis</name>
    <name type="common">Green bristlegrass</name>
    <name type="synonym">Setaria italica subsp. viridis</name>
    <dbReference type="NCBI Taxonomy" id="4556"/>
    <lineage>
        <taxon>Eukaryota</taxon>
        <taxon>Viridiplantae</taxon>
        <taxon>Streptophyta</taxon>
        <taxon>Embryophyta</taxon>
        <taxon>Tracheophyta</taxon>
        <taxon>Spermatophyta</taxon>
        <taxon>Magnoliopsida</taxon>
        <taxon>Liliopsida</taxon>
        <taxon>Poales</taxon>
        <taxon>Poaceae</taxon>
        <taxon>PACMAD clade</taxon>
        <taxon>Panicoideae</taxon>
        <taxon>Panicodae</taxon>
        <taxon>Paniceae</taxon>
        <taxon>Cenchrinae</taxon>
        <taxon>Setaria</taxon>
    </lineage>
</organism>
<protein>
    <submittedName>
        <fullName evidence="2">Uncharacterized protein</fullName>
    </submittedName>
</protein>
<dbReference type="AlphaFoldDB" id="A0A4U6VXU2"/>
<sequence>MFYENMMLFLLLPSMLVHASFNFFYKKYSRNLIIQLSNFPTEHAFHTFSVLPHQT</sequence>
<evidence type="ECO:0000313" key="3">
    <source>
        <dbReference type="Proteomes" id="UP000298652"/>
    </source>
</evidence>
<keyword evidence="1" id="KW-1133">Transmembrane helix</keyword>
<dbReference type="Proteomes" id="UP000298652">
    <property type="component" value="Chromosome 2"/>
</dbReference>
<reference evidence="2" key="1">
    <citation type="submission" date="2019-03" db="EMBL/GenBank/DDBJ databases">
        <title>WGS assembly of Setaria viridis.</title>
        <authorList>
            <person name="Huang P."/>
            <person name="Jenkins J."/>
            <person name="Grimwood J."/>
            <person name="Barry K."/>
            <person name="Healey A."/>
            <person name="Mamidi S."/>
            <person name="Sreedasyam A."/>
            <person name="Shu S."/>
            <person name="Feldman M."/>
            <person name="Wu J."/>
            <person name="Yu Y."/>
            <person name="Chen C."/>
            <person name="Johnson J."/>
            <person name="Rokhsar D."/>
            <person name="Baxter I."/>
            <person name="Schmutz J."/>
            <person name="Brutnell T."/>
            <person name="Kellogg E."/>
        </authorList>
    </citation>
    <scope>NUCLEOTIDE SEQUENCE [LARGE SCALE GENOMIC DNA]</scope>
</reference>
<keyword evidence="1" id="KW-0472">Membrane</keyword>
<name>A0A4U6VXU2_SETVI</name>
<evidence type="ECO:0000313" key="2">
    <source>
        <dbReference type="EMBL" id="TKW33904.1"/>
    </source>
</evidence>
<keyword evidence="1" id="KW-0812">Transmembrane</keyword>